<organism evidence="7 8">
    <name type="scientific">Aerophobetes bacterium</name>
    <dbReference type="NCBI Taxonomy" id="2030807"/>
    <lineage>
        <taxon>Bacteria</taxon>
        <taxon>Candidatus Aerophobota</taxon>
    </lineage>
</organism>
<dbReference type="Pfam" id="PF01098">
    <property type="entry name" value="FTSW_RODA_SPOVE"/>
    <property type="match status" value="1"/>
</dbReference>
<dbReference type="NCBIfam" id="TIGR02210">
    <property type="entry name" value="rodA_shape"/>
    <property type="match status" value="1"/>
</dbReference>
<sequence>MRTSYRSADWVMLSAVVALAVFSLFHLYTIAFPDQVHYFFRQVIWVGIGLGLLLIASLLKIGFWRKIAYIVYGIVLLALIMVLFSTGSIHGAHRWLKIGRITFQPSEFAKLALILVLGKILANKEKIGWSEVGISLCFAFPFLILVAAQPDLGSAFIFLFLWIGMLFLAGIPFKRFLFILGTIFLLVASSYSFLRPYQKMRILAFLNPEKDPLGTGWSILQSRVTLGSGGLIGKGVGRAVHTQLKFLSQPFTDFIFASIGEEWGFIGVLIILGLYFIIITRGVMISKENGGSFAGLVSAGIIILFFLQIFINVGMTVGIMPVTGLPLPLMSYGGSSTIMFLLGMGMLFGLRRRY</sequence>
<name>A0A662D560_UNCAE</name>
<dbReference type="GO" id="GO:0015648">
    <property type="term" value="F:lipid-linked peptidoglycan transporter activity"/>
    <property type="evidence" value="ECO:0007669"/>
    <property type="project" value="TreeGrafter"/>
</dbReference>
<keyword evidence="2 6" id="KW-0812">Transmembrane</keyword>
<evidence type="ECO:0000256" key="2">
    <source>
        <dbReference type="ARBA" id="ARBA00022692"/>
    </source>
</evidence>
<evidence type="ECO:0000256" key="6">
    <source>
        <dbReference type="SAM" id="Phobius"/>
    </source>
</evidence>
<dbReference type="EMBL" id="QMPY01000027">
    <property type="protein sequence ID" value="RLE08402.1"/>
    <property type="molecule type" value="Genomic_DNA"/>
</dbReference>
<dbReference type="GO" id="GO:0032153">
    <property type="term" value="C:cell division site"/>
    <property type="evidence" value="ECO:0007669"/>
    <property type="project" value="TreeGrafter"/>
</dbReference>
<keyword evidence="4 6" id="KW-1133">Transmembrane helix</keyword>
<dbReference type="PANTHER" id="PTHR30474">
    <property type="entry name" value="CELL CYCLE PROTEIN"/>
    <property type="match status" value="1"/>
</dbReference>
<feature type="transmembrane region" description="Helical" evidence="6">
    <location>
        <begin position="331"/>
        <end position="350"/>
    </location>
</feature>
<protein>
    <submittedName>
        <fullName evidence="7">Rod shape-determining protein RodA</fullName>
    </submittedName>
</protein>
<keyword evidence="5 6" id="KW-0472">Membrane</keyword>
<feature type="transmembrane region" description="Helical" evidence="6">
    <location>
        <begin position="101"/>
        <end position="122"/>
    </location>
</feature>
<comment type="subcellular location">
    <subcellularLocation>
        <location evidence="1">Membrane</location>
        <topology evidence="1">Multi-pass membrane protein</topology>
    </subcellularLocation>
</comment>
<dbReference type="AlphaFoldDB" id="A0A662D560"/>
<feature type="transmembrane region" description="Helical" evidence="6">
    <location>
        <begin position="254"/>
        <end position="278"/>
    </location>
</feature>
<gene>
    <name evidence="7" type="ORF">DRZ78_01155</name>
</gene>
<feature type="transmembrane region" description="Helical" evidence="6">
    <location>
        <begin position="43"/>
        <end position="62"/>
    </location>
</feature>
<evidence type="ECO:0000256" key="3">
    <source>
        <dbReference type="ARBA" id="ARBA00022960"/>
    </source>
</evidence>
<comment type="caution">
    <text evidence="7">The sequence shown here is derived from an EMBL/GenBank/DDBJ whole genome shotgun (WGS) entry which is preliminary data.</text>
</comment>
<dbReference type="InterPro" id="IPR018365">
    <property type="entry name" value="Cell_cycle_FtsW-rel_CS"/>
</dbReference>
<accession>A0A662D560</accession>
<feature type="transmembrane region" description="Helical" evidence="6">
    <location>
        <begin position="152"/>
        <end position="169"/>
    </location>
</feature>
<dbReference type="InterPro" id="IPR001182">
    <property type="entry name" value="FtsW/RodA"/>
</dbReference>
<evidence type="ECO:0000256" key="4">
    <source>
        <dbReference type="ARBA" id="ARBA00022989"/>
    </source>
</evidence>
<feature type="transmembrane region" description="Helical" evidence="6">
    <location>
        <begin position="290"/>
        <end position="311"/>
    </location>
</feature>
<feature type="transmembrane region" description="Helical" evidence="6">
    <location>
        <begin position="129"/>
        <end position="146"/>
    </location>
</feature>
<evidence type="ECO:0000256" key="5">
    <source>
        <dbReference type="ARBA" id="ARBA00023136"/>
    </source>
</evidence>
<keyword evidence="3" id="KW-0133">Cell shape</keyword>
<feature type="transmembrane region" description="Helical" evidence="6">
    <location>
        <begin position="69"/>
        <end position="89"/>
    </location>
</feature>
<dbReference type="PROSITE" id="PS00428">
    <property type="entry name" value="FTSW_RODA_SPOVE"/>
    <property type="match status" value="1"/>
</dbReference>
<dbReference type="Proteomes" id="UP000277457">
    <property type="component" value="Unassembled WGS sequence"/>
</dbReference>
<evidence type="ECO:0000313" key="7">
    <source>
        <dbReference type="EMBL" id="RLE08402.1"/>
    </source>
</evidence>
<dbReference type="GO" id="GO:0008360">
    <property type="term" value="P:regulation of cell shape"/>
    <property type="evidence" value="ECO:0007669"/>
    <property type="project" value="UniProtKB-KW"/>
</dbReference>
<evidence type="ECO:0000256" key="1">
    <source>
        <dbReference type="ARBA" id="ARBA00004141"/>
    </source>
</evidence>
<proteinExistence type="predicted"/>
<evidence type="ECO:0000313" key="8">
    <source>
        <dbReference type="Proteomes" id="UP000277457"/>
    </source>
</evidence>
<reference evidence="7 8" key="1">
    <citation type="submission" date="2018-06" db="EMBL/GenBank/DDBJ databases">
        <title>Extensive metabolic versatility and redundancy in microbially diverse, dynamic hydrothermal sediments.</title>
        <authorList>
            <person name="Dombrowski N."/>
            <person name="Teske A."/>
            <person name="Baker B.J."/>
        </authorList>
    </citation>
    <scope>NUCLEOTIDE SEQUENCE [LARGE SCALE GENOMIC DNA]</scope>
    <source>
        <strain evidence="7">B7_G13</strain>
    </source>
</reference>
<dbReference type="InterPro" id="IPR011923">
    <property type="entry name" value="RodA/MrdB"/>
</dbReference>
<feature type="transmembrane region" description="Helical" evidence="6">
    <location>
        <begin position="12"/>
        <end position="31"/>
    </location>
</feature>
<dbReference type="GO" id="GO:0005886">
    <property type="term" value="C:plasma membrane"/>
    <property type="evidence" value="ECO:0007669"/>
    <property type="project" value="TreeGrafter"/>
</dbReference>
<feature type="transmembrane region" description="Helical" evidence="6">
    <location>
        <begin position="176"/>
        <end position="194"/>
    </location>
</feature>
<dbReference type="GO" id="GO:0051301">
    <property type="term" value="P:cell division"/>
    <property type="evidence" value="ECO:0007669"/>
    <property type="project" value="InterPro"/>
</dbReference>